<reference evidence="2" key="1">
    <citation type="submission" date="2020-11" db="EMBL/GenBank/DDBJ databases">
        <authorList>
            <consortium name="DOE Joint Genome Institute"/>
            <person name="Ahrendt S."/>
            <person name="Riley R."/>
            <person name="Andreopoulos W."/>
            <person name="Labutti K."/>
            <person name="Pangilinan J."/>
            <person name="Ruiz-Duenas F.J."/>
            <person name="Barrasa J.M."/>
            <person name="Sanchez-Garcia M."/>
            <person name="Camarero S."/>
            <person name="Miyauchi S."/>
            <person name="Serrano A."/>
            <person name="Linde D."/>
            <person name="Babiker R."/>
            <person name="Drula E."/>
            <person name="Ayuso-Fernandez I."/>
            <person name="Pacheco R."/>
            <person name="Padilla G."/>
            <person name="Ferreira P."/>
            <person name="Barriuso J."/>
            <person name="Kellner H."/>
            <person name="Castanera R."/>
            <person name="Alfaro M."/>
            <person name="Ramirez L."/>
            <person name="Pisabarro A.G."/>
            <person name="Kuo A."/>
            <person name="Tritt A."/>
            <person name="Lipzen A."/>
            <person name="He G."/>
            <person name="Yan M."/>
            <person name="Ng V."/>
            <person name="Cullen D."/>
            <person name="Martin F."/>
            <person name="Rosso M.-N."/>
            <person name="Henrissat B."/>
            <person name="Hibbett D."/>
            <person name="Martinez A.T."/>
            <person name="Grigoriev I.V."/>
        </authorList>
    </citation>
    <scope>NUCLEOTIDE SEQUENCE</scope>
    <source>
        <strain evidence="2">CIRM-BRFM 674</strain>
    </source>
</reference>
<keyword evidence="1" id="KW-0175">Coiled coil</keyword>
<dbReference type="Proteomes" id="UP000807469">
    <property type="component" value="Unassembled WGS sequence"/>
</dbReference>
<protein>
    <submittedName>
        <fullName evidence="2">Uncharacterized protein</fullName>
    </submittedName>
</protein>
<dbReference type="OrthoDB" id="3366659at2759"/>
<evidence type="ECO:0000256" key="1">
    <source>
        <dbReference type="SAM" id="Coils"/>
    </source>
</evidence>
<evidence type="ECO:0000313" key="3">
    <source>
        <dbReference type="Proteomes" id="UP000807469"/>
    </source>
</evidence>
<dbReference type="AlphaFoldDB" id="A0A9P6D0E9"/>
<name>A0A9P6D0E9_9AGAR</name>
<evidence type="ECO:0000313" key="2">
    <source>
        <dbReference type="EMBL" id="KAF9479304.1"/>
    </source>
</evidence>
<sequence length="303" mass="33536">MREVVVAVQVADIKLFGSNWHQLCLNASVTGPHFLSSQPSVLPNALSTHSRPLTRVSSRWKSPHYGQSAWGLYHYATATSAFITGIYTAAKRIPHSGLLVAAAAVNSAITGAAFFSVREFGVSPVLTRVVPWEQYAHRRRELGIDTASEDDALPSKIALSEVRKNKLLDSGMSGAIAGAFLRGIRSGRVGIIPGLWMGAVAGSLIQYGVNEMNIMRLRYIAKLHQENRTAVEKPTVKPRQEIQIRDSTTTWMDTFLRGIGLEPITDDEYISKMKKTRDVYLKRIAELETQLEKEKSRQDSAKS</sequence>
<dbReference type="EMBL" id="MU155216">
    <property type="protein sequence ID" value="KAF9479304.1"/>
    <property type="molecule type" value="Genomic_DNA"/>
</dbReference>
<dbReference type="PANTHER" id="PTHR41390">
    <property type="entry name" value="CHROMOSOME 7, WHOLE GENOME SHOTGUN SEQUENCE"/>
    <property type="match status" value="1"/>
</dbReference>
<comment type="caution">
    <text evidence="2">The sequence shown here is derived from an EMBL/GenBank/DDBJ whole genome shotgun (WGS) entry which is preliminary data.</text>
</comment>
<accession>A0A9P6D0E9</accession>
<dbReference type="PANTHER" id="PTHR41390:SF1">
    <property type="entry name" value="NADH-UBIQUINONE OXIDOREDUCTASE 213 KDA SUBUNIT"/>
    <property type="match status" value="1"/>
</dbReference>
<organism evidence="2 3">
    <name type="scientific">Pholiota conissans</name>
    <dbReference type="NCBI Taxonomy" id="109636"/>
    <lineage>
        <taxon>Eukaryota</taxon>
        <taxon>Fungi</taxon>
        <taxon>Dikarya</taxon>
        <taxon>Basidiomycota</taxon>
        <taxon>Agaricomycotina</taxon>
        <taxon>Agaricomycetes</taxon>
        <taxon>Agaricomycetidae</taxon>
        <taxon>Agaricales</taxon>
        <taxon>Agaricineae</taxon>
        <taxon>Strophariaceae</taxon>
        <taxon>Pholiota</taxon>
    </lineage>
</organism>
<gene>
    <name evidence="2" type="ORF">BDN70DRAFT_700289</name>
</gene>
<feature type="coiled-coil region" evidence="1">
    <location>
        <begin position="270"/>
        <end position="297"/>
    </location>
</feature>
<proteinExistence type="predicted"/>
<keyword evidence="3" id="KW-1185">Reference proteome</keyword>